<dbReference type="EMBL" id="JAINUG010000135">
    <property type="protein sequence ID" value="KAJ8393633.1"/>
    <property type="molecule type" value="Genomic_DNA"/>
</dbReference>
<feature type="compositionally biased region" description="Basic residues" evidence="1">
    <location>
        <begin position="55"/>
        <end position="68"/>
    </location>
</feature>
<evidence type="ECO:0000313" key="3">
    <source>
        <dbReference type="Proteomes" id="UP001221898"/>
    </source>
</evidence>
<evidence type="ECO:0000256" key="1">
    <source>
        <dbReference type="SAM" id="MobiDB-lite"/>
    </source>
</evidence>
<gene>
    <name evidence="2" type="ORF">AAFF_G00058520</name>
</gene>
<organism evidence="2 3">
    <name type="scientific">Aldrovandia affinis</name>
    <dbReference type="NCBI Taxonomy" id="143900"/>
    <lineage>
        <taxon>Eukaryota</taxon>
        <taxon>Metazoa</taxon>
        <taxon>Chordata</taxon>
        <taxon>Craniata</taxon>
        <taxon>Vertebrata</taxon>
        <taxon>Euteleostomi</taxon>
        <taxon>Actinopterygii</taxon>
        <taxon>Neopterygii</taxon>
        <taxon>Teleostei</taxon>
        <taxon>Notacanthiformes</taxon>
        <taxon>Halosauridae</taxon>
        <taxon>Aldrovandia</taxon>
    </lineage>
</organism>
<comment type="caution">
    <text evidence="2">The sequence shown here is derived from an EMBL/GenBank/DDBJ whole genome shotgun (WGS) entry which is preliminary data.</text>
</comment>
<reference evidence="2" key="1">
    <citation type="journal article" date="2023" name="Science">
        <title>Genome structures resolve the early diversification of teleost fishes.</title>
        <authorList>
            <person name="Parey E."/>
            <person name="Louis A."/>
            <person name="Montfort J."/>
            <person name="Bouchez O."/>
            <person name="Roques C."/>
            <person name="Iampietro C."/>
            <person name="Lluch J."/>
            <person name="Castinel A."/>
            <person name="Donnadieu C."/>
            <person name="Desvignes T."/>
            <person name="Floi Bucao C."/>
            <person name="Jouanno E."/>
            <person name="Wen M."/>
            <person name="Mejri S."/>
            <person name="Dirks R."/>
            <person name="Jansen H."/>
            <person name="Henkel C."/>
            <person name="Chen W.J."/>
            <person name="Zahm M."/>
            <person name="Cabau C."/>
            <person name="Klopp C."/>
            <person name="Thompson A.W."/>
            <person name="Robinson-Rechavi M."/>
            <person name="Braasch I."/>
            <person name="Lecointre G."/>
            <person name="Bobe J."/>
            <person name="Postlethwait J.H."/>
            <person name="Berthelot C."/>
            <person name="Roest Crollius H."/>
            <person name="Guiguen Y."/>
        </authorList>
    </citation>
    <scope>NUCLEOTIDE SEQUENCE</scope>
    <source>
        <strain evidence="2">NC1722</strain>
    </source>
</reference>
<sequence length="93" mass="9588">MFFSCSELRRGGVYHLPARCEVAPGAAYGSGGQPRPSAAALTPLGLSQSASVRSFQRKSRERGGKRSAHSGGPGGSASAAITRRSVEAVARNE</sequence>
<feature type="region of interest" description="Disordered" evidence="1">
    <location>
        <begin position="25"/>
        <end position="93"/>
    </location>
</feature>
<accession>A0AAD7S0G7</accession>
<feature type="compositionally biased region" description="Polar residues" evidence="1">
    <location>
        <begin position="45"/>
        <end position="54"/>
    </location>
</feature>
<protein>
    <submittedName>
        <fullName evidence="2">Uncharacterized protein</fullName>
    </submittedName>
</protein>
<feature type="compositionally biased region" description="Basic and acidic residues" evidence="1">
    <location>
        <begin position="84"/>
        <end position="93"/>
    </location>
</feature>
<proteinExistence type="predicted"/>
<evidence type="ECO:0000313" key="2">
    <source>
        <dbReference type="EMBL" id="KAJ8393633.1"/>
    </source>
</evidence>
<keyword evidence="3" id="KW-1185">Reference proteome</keyword>
<dbReference type="Proteomes" id="UP001221898">
    <property type="component" value="Unassembled WGS sequence"/>
</dbReference>
<name>A0AAD7S0G7_9TELE</name>
<dbReference type="AlphaFoldDB" id="A0AAD7S0G7"/>